<feature type="region of interest" description="Disordered" evidence="1">
    <location>
        <begin position="284"/>
        <end position="341"/>
    </location>
</feature>
<feature type="region of interest" description="Disordered" evidence="1">
    <location>
        <begin position="358"/>
        <end position="399"/>
    </location>
</feature>
<evidence type="ECO:0000256" key="1">
    <source>
        <dbReference type="SAM" id="MobiDB-lite"/>
    </source>
</evidence>
<protein>
    <submittedName>
        <fullName evidence="4">Uncharacterized protein</fullName>
    </submittedName>
</protein>
<evidence type="ECO:0000256" key="2">
    <source>
        <dbReference type="SAM" id="Phobius"/>
    </source>
</evidence>
<feature type="signal peptide" evidence="3">
    <location>
        <begin position="1"/>
        <end position="23"/>
    </location>
</feature>
<feature type="region of interest" description="Disordered" evidence="1">
    <location>
        <begin position="208"/>
        <end position="262"/>
    </location>
</feature>
<evidence type="ECO:0000256" key="3">
    <source>
        <dbReference type="SAM" id="SignalP"/>
    </source>
</evidence>
<dbReference type="PANTHER" id="PTHR36089">
    <property type="entry name" value="CHITIN SYNTHASE 3 COMPLEX PROTEIN CSI2-RELATED"/>
    <property type="match status" value="1"/>
</dbReference>
<keyword evidence="2" id="KW-1133">Transmembrane helix</keyword>
<evidence type="ECO:0000313" key="5">
    <source>
        <dbReference type="Proteomes" id="UP000799767"/>
    </source>
</evidence>
<organism evidence="4 5">
    <name type="scientific">Neohortaea acidophila</name>
    <dbReference type="NCBI Taxonomy" id="245834"/>
    <lineage>
        <taxon>Eukaryota</taxon>
        <taxon>Fungi</taxon>
        <taxon>Dikarya</taxon>
        <taxon>Ascomycota</taxon>
        <taxon>Pezizomycotina</taxon>
        <taxon>Dothideomycetes</taxon>
        <taxon>Dothideomycetidae</taxon>
        <taxon>Mycosphaerellales</taxon>
        <taxon>Teratosphaeriaceae</taxon>
        <taxon>Neohortaea</taxon>
    </lineage>
</organism>
<feature type="chain" id="PRO_5025405494" evidence="3">
    <location>
        <begin position="24"/>
        <end position="399"/>
    </location>
</feature>
<dbReference type="InterPro" id="IPR051009">
    <property type="entry name" value="PRM"/>
</dbReference>
<feature type="transmembrane region" description="Helical" evidence="2">
    <location>
        <begin position="125"/>
        <end position="147"/>
    </location>
</feature>
<dbReference type="OrthoDB" id="4065319at2759"/>
<feature type="compositionally biased region" description="Polar residues" evidence="1">
    <location>
        <begin position="358"/>
        <end position="379"/>
    </location>
</feature>
<keyword evidence="2" id="KW-0812">Transmembrane</keyword>
<feature type="compositionally biased region" description="Polar residues" evidence="1">
    <location>
        <begin position="239"/>
        <end position="249"/>
    </location>
</feature>
<feature type="compositionally biased region" description="Polar residues" evidence="1">
    <location>
        <begin position="293"/>
        <end position="305"/>
    </location>
</feature>
<feature type="compositionally biased region" description="Low complexity" evidence="1">
    <location>
        <begin position="49"/>
        <end position="80"/>
    </location>
</feature>
<dbReference type="GO" id="GO:0000324">
    <property type="term" value="C:fungal-type vacuole"/>
    <property type="evidence" value="ECO:0007669"/>
    <property type="project" value="TreeGrafter"/>
</dbReference>
<evidence type="ECO:0000313" key="4">
    <source>
        <dbReference type="EMBL" id="KAF2480779.1"/>
    </source>
</evidence>
<sequence length="399" mass="42012">MERRLRGRDMLALLLFLATTGDAAEVSQRPDLTTSTRTRERVGEKHRTTSTPSSASPTSASSAKPPPTQSSSSTTALPTPLGSTVNVGHLTALPTIAGIAIPTIGVPNTANAPFMQKSSLPEGTFFIAVGAILLFMGACVLLWRAMIACSVNRNAKRAIKSSTSSYSEKIGRGDTNGRWPASRIGTGYNPASTISFHKNAASTISTEHLTSAGSPVRQHYRDSATDRSSAPPQALFFSPTAQSRDSSPMGQRASPYMPSGYYANPSSPSGAGAGNFRIASQTSPYVPTHHQRTSTQAAQVSWSTPPVSPAVPSRHARGGSRDVLLQHGRGNGSPTRQEGGVARHSFFNNAATYGNASRSSLMLGQSGNGSGSEPTSRAQSVHVEGPLEGDGYGRRERFR</sequence>
<dbReference type="AlphaFoldDB" id="A0A6A6PL75"/>
<dbReference type="GeneID" id="54475400"/>
<keyword evidence="5" id="KW-1185">Reference proteome</keyword>
<name>A0A6A6PL75_9PEZI</name>
<gene>
    <name evidence="4" type="ORF">BDY17DRAFT_302383</name>
</gene>
<accession>A0A6A6PL75</accession>
<feature type="region of interest" description="Disordered" evidence="1">
    <location>
        <begin position="24"/>
        <end position="80"/>
    </location>
</feature>
<proteinExistence type="predicted"/>
<keyword evidence="2" id="KW-0472">Membrane</keyword>
<dbReference type="RefSeq" id="XP_033587349.1">
    <property type="nucleotide sequence ID" value="XM_033734398.1"/>
</dbReference>
<dbReference type="PANTHER" id="PTHR36089:SF1">
    <property type="entry name" value="CHITIN SYNTHASE 3 COMPLEX PROTEIN CSI2-RELATED"/>
    <property type="match status" value="1"/>
</dbReference>
<keyword evidence="3" id="KW-0732">Signal</keyword>
<dbReference type="GO" id="GO:0005935">
    <property type="term" value="C:cellular bud neck"/>
    <property type="evidence" value="ECO:0007669"/>
    <property type="project" value="TreeGrafter"/>
</dbReference>
<reference evidence="4" key="1">
    <citation type="journal article" date="2020" name="Stud. Mycol.">
        <title>101 Dothideomycetes genomes: a test case for predicting lifestyles and emergence of pathogens.</title>
        <authorList>
            <person name="Haridas S."/>
            <person name="Albert R."/>
            <person name="Binder M."/>
            <person name="Bloem J."/>
            <person name="Labutti K."/>
            <person name="Salamov A."/>
            <person name="Andreopoulos B."/>
            <person name="Baker S."/>
            <person name="Barry K."/>
            <person name="Bills G."/>
            <person name="Bluhm B."/>
            <person name="Cannon C."/>
            <person name="Castanera R."/>
            <person name="Culley D."/>
            <person name="Daum C."/>
            <person name="Ezra D."/>
            <person name="Gonzalez J."/>
            <person name="Henrissat B."/>
            <person name="Kuo A."/>
            <person name="Liang C."/>
            <person name="Lipzen A."/>
            <person name="Lutzoni F."/>
            <person name="Magnuson J."/>
            <person name="Mondo S."/>
            <person name="Nolan M."/>
            <person name="Ohm R."/>
            <person name="Pangilinan J."/>
            <person name="Park H.-J."/>
            <person name="Ramirez L."/>
            <person name="Alfaro M."/>
            <person name="Sun H."/>
            <person name="Tritt A."/>
            <person name="Yoshinaga Y."/>
            <person name="Zwiers L.-H."/>
            <person name="Turgeon B."/>
            <person name="Goodwin S."/>
            <person name="Spatafora J."/>
            <person name="Crous P."/>
            <person name="Grigoriev I."/>
        </authorList>
    </citation>
    <scope>NUCLEOTIDE SEQUENCE</scope>
    <source>
        <strain evidence="4">CBS 113389</strain>
    </source>
</reference>
<dbReference type="Proteomes" id="UP000799767">
    <property type="component" value="Unassembled WGS sequence"/>
</dbReference>
<feature type="compositionally biased region" description="Basic and acidic residues" evidence="1">
    <location>
        <begin position="37"/>
        <end position="47"/>
    </location>
</feature>
<dbReference type="EMBL" id="MU001639">
    <property type="protein sequence ID" value="KAF2480779.1"/>
    <property type="molecule type" value="Genomic_DNA"/>
</dbReference>